<accession>A0A927FWZ4</accession>
<dbReference type="InterPro" id="IPR027417">
    <property type="entry name" value="P-loop_NTPase"/>
</dbReference>
<feature type="domain" description="AAA+ ATPase" evidence="2">
    <location>
        <begin position="210"/>
        <end position="392"/>
    </location>
</feature>
<comment type="caution">
    <text evidence="3">The sequence shown here is derived from an EMBL/GenBank/DDBJ whole genome shotgun (WGS) entry which is preliminary data.</text>
</comment>
<dbReference type="CDD" id="cd00009">
    <property type="entry name" value="AAA"/>
    <property type="match status" value="1"/>
</dbReference>
<evidence type="ECO:0000256" key="1">
    <source>
        <dbReference type="ARBA" id="ARBA00006354"/>
    </source>
</evidence>
<dbReference type="InterPro" id="IPR045006">
    <property type="entry name" value="CHLI-like"/>
</dbReference>
<comment type="similarity">
    <text evidence="1">Belongs to the Mg-chelatase subunits D/I family. ComM subfamily.</text>
</comment>
<dbReference type="InterPro" id="IPR000523">
    <property type="entry name" value="Mg_chelatse_chII-like_cat_dom"/>
</dbReference>
<name>A0A927FWZ4_9HYPH</name>
<reference evidence="3" key="1">
    <citation type="submission" date="2020-09" db="EMBL/GenBank/DDBJ databases">
        <title>Genome seq and assembly of Devosia sp.</title>
        <authorList>
            <person name="Chhetri G."/>
        </authorList>
    </citation>
    <scope>NUCLEOTIDE SEQUENCE</scope>
    <source>
        <strain evidence="3">PTR5</strain>
    </source>
</reference>
<dbReference type="GO" id="GO:0005524">
    <property type="term" value="F:ATP binding"/>
    <property type="evidence" value="ECO:0007669"/>
    <property type="project" value="InterPro"/>
</dbReference>
<dbReference type="NCBIfam" id="TIGR00368">
    <property type="entry name" value="YifB family Mg chelatase-like AAA ATPase"/>
    <property type="match status" value="1"/>
</dbReference>
<gene>
    <name evidence="3" type="ORF">IC608_13205</name>
</gene>
<proteinExistence type="inferred from homology"/>
<dbReference type="InterPro" id="IPR004482">
    <property type="entry name" value="Mg_chelat-rel"/>
</dbReference>
<dbReference type="EMBL" id="JACYFU010000003">
    <property type="protein sequence ID" value="MBD8066428.1"/>
    <property type="molecule type" value="Genomic_DNA"/>
</dbReference>
<organism evidence="3 4">
    <name type="scientific">Devosia oryzisoli</name>
    <dbReference type="NCBI Taxonomy" id="2774138"/>
    <lineage>
        <taxon>Bacteria</taxon>
        <taxon>Pseudomonadati</taxon>
        <taxon>Pseudomonadota</taxon>
        <taxon>Alphaproteobacteria</taxon>
        <taxon>Hyphomicrobiales</taxon>
        <taxon>Devosiaceae</taxon>
        <taxon>Devosia</taxon>
    </lineage>
</organism>
<dbReference type="Proteomes" id="UP000654108">
    <property type="component" value="Unassembled WGS sequence"/>
</dbReference>
<dbReference type="Pfam" id="PF01078">
    <property type="entry name" value="Mg_chelatase"/>
    <property type="match status" value="1"/>
</dbReference>
<protein>
    <submittedName>
        <fullName evidence="3">YifB family Mg chelatase-like AAA ATPase</fullName>
    </submittedName>
</protein>
<dbReference type="Gene3D" id="3.30.230.10">
    <property type="match status" value="1"/>
</dbReference>
<dbReference type="InterPro" id="IPR014721">
    <property type="entry name" value="Ribsml_uS5_D2-typ_fold_subgr"/>
</dbReference>
<dbReference type="SUPFAM" id="SSF52540">
    <property type="entry name" value="P-loop containing nucleoside triphosphate hydrolases"/>
    <property type="match status" value="1"/>
</dbReference>
<evidence type="ECO:0000313" key="3">
    <source>
        <dbReference type="EMBL" id="MBD8066428.1"/>
    </source>
</evidence>
<dbReference type="PANTHER" id="PTHR32039:SF7">
    <property type="entry name" value="COMPETENCE PROTEIN COMM"/>
    <property type="match status" value="1"/>
</dbReference>
<dbReference type="PANTHER" id="PTHR32039">
    <property type="entry name" value="MAGNESIUM-CHELATASE SUBUNIT CHLI"/>
    <property type="match status" value="1"/>
</dbReference>
<dbReference type="RefSeq" id="WP_191776285.1">
    <property type="nucleotide sequence ID" value="NZ_JACYFU010000003.1"/>
</dbReference>
<dbReference type="SMART" id="SM00382">
    <property type="entry name" value="AAA"/>
    <property type="match status" value="1"/>
</dbReference>
<dbReference type="InterPro" id="IPR003593">
    <property type="entry name" value="AAA+_ATPase"/>
</dbReference>
<dbReference type="Pfam" id="PF13541">
    <property type="entry name" value="ChlI"/>
    <property type="match status" value="1"/>
</dbReference>
<dbReference type="Gene3D" id="3.40.50.300">
    <property type="entry name" value="P-loop containing nucleotide triphosphate hydrolases"/>
    <property type="match status" value="1"/>
</dbReference>
<evidence type="ECO:0000313" key="4">
    <source>
        <dbReference type="Proteomes" id="UP000654108"/>
    </source>
</evidence>
<keyword evidence="4" id="KW-1185">Reference proteome</keyword>
<dbReference type="Pfam" id="PF13335">
    <property type="entry name" value="Mg_chelatase_C"/>
    <property type="match status" value="1"/>
</dbReference>
<evidence type="ECO:0000259" key="2">
    <source>
        <dbReference type="SMART" id="SM00382"/>
    </source>
</evidence>
<dbReference type="InterPro" id="IPR025158">
    <property type="entry name" value="Mg_chelat-rel_C"/>
</dbReference>
<sequence length="508" mass="52824">MVTRVATVAFQGIEAVPVDVQVQIAPGMPGFILVGLPDKAVRESGERVRAALLASGLGLPPKRITINLAPADLPKEGSHYDLPIALGLMAALGAIPQDALDGYLALGELGLDGRLAHVGGVLPAAIAAQARGLGVICPSLSGPEAAWAGEDVDIIAGESLLALVNHLTGHQVQARPQPRRQVMDPGTLPDLADVRGQAVARRALEVAAAGGHNLLLVGPPGAGKSMLAARLPSILPPLDPRELLDVSMIQSIAGELVGGALSDRRPFRAPHHSASMAALVGGGLKVRPGEASLAHNGVLFLDELPEFSPGVLDSLRQPLESGETVIARANARVTYPSRFQLIAAMNPCKCGMAGTPGHTCKRGPACASDYQARVSGPFLDRIDIRIDVPAVSAVDMIGPAGAAESSAEVAARVAAARERQRQRYEAAGQPSIRTNAAAGATLIEKLVEPDRESQSLLLQAAERFNLSARAYHRVLKVARTLADLAGSDRVGRPHVAEALSYRLNFGAA</sequence>
<dbReference type="SUPFAM" id="SSF54211">
    <property type="entry name" value="Ribosomal protein S5 domain 2-like"/>
    <property type="match status" value="1"/>
</dbReference>
<dbReference type="AlphaFoldDB" id="A0A927FWZ4"/>
<dbReference type="InterPro" id="IPR020568">
    <property type="entry name" value="Ribosomal_Su5_D2-typ_SF"/>
</dbReference>